<dbReference type="EMBL" id="JAHBOM010000007">
    <property type="protein sequence ID" value="MBU8823316.1"/>
    <property type="molecule type" value="Genomic_DNA"/>
</dbReference>
<dbReference type="Proteomes" id="UP000696413">
    <property type="component" value="Unassembled WGS sequence"/>
</dbReference>
<evidence type="ECO:0000313" key="2">
    <source>
        <dbReference type="EMBL" id="MBU8823316.1"/>
    </source>
</evidence>
<name>A0ABS6HLW3_MYCGD</name>
<accession>A0ABS6HLW3</accession>
<evidence type="ECO:0000313" key="3">
    <source>
        <dbReference type="Proteomes" id="UP000696413"/>
    </source>
</evidence>
<proteinExistence type="predicted"/>
<keyword evidence="1" id="KW-0812">Transmembrane</keyword>
<evidence type="ECO:0000256" key="1">
    <source>
        <dbReference type="SAM" id="Phobius"/>
    </source>
</evidence>
<keyword evidence="1" id="KW-1133">Transmembrane helix</keyword>
<feature type="transmembrane region" description="Helical" evidence="1">
    <location>
        <begin position="20"/>
        <end position="39"/>
    </location>
</feature>
<sequence>MIIDSKGRRIIPPSARRFMIVTAIAVAIFVVITGVVIFVTRPPTSDSAATFHRGDWQAPPEALLSSPMRVRPVPGWRVRMTDLGLPESAVFADTELTHEAEPFVGAMEKRAYFMAMSTTDPRRWLVGLDLSTGRPLFSPVSIDPGPDFVKCFVNGPDQVLCAADGKPEGKTATIAWVVDTRTGEVVFNGPTDLHVTPGSGSHLKQVGSYVVAEIQGKGLSGVGPRAETTWLIPDAKKVTPTDRNADTAAPRLAVAEDLAGGPDHAVVFSVVDGTVITPDLGADRTPERAVVYPQGFAILAAGKRGSGLRDTVLFFDNAGNRVGESGIQGSLSDLSMVLPMVQSAPSYTVFGANGAGLIQLPGEGLDAVLIGHRLYAPESEWDGPVKVRRWRQFDLRTGEEGTACLPNMQWYIANDGQVGVFETSQHETTGATFFGMDLTTCEKLWTVPVNWESFHRLWRIDDTLVELSDDGKELHSLVAPA</sequence>
<keyword evidence="3" id="KW-1185">Reference proteome</keyword>
<comment type="caution">
    <text evidence="2">The sequence shown here is derived from an EMBL/GenBank/DDBJ whole genome shotgun (WGS) entry which is preliminary data.</text>
</comment>
<organism evidence="2 3">
    <name type="scientific">Mycolicibacterium goodii</name>
    <name type="common">Mycobacterium goodii</name>
    <dbReference type="NCBI Taxonomy" id="134601"/>
    <lineage>
        <taxon>Bacteria</taxon>
        <taxon>Bacillati</taxon>
        <taxon>Actinomycetota</taxon>
        <taxon>Actinomycetes</taxon>
        <taxon>Mycobacteriales</taxon>
        <taxon>Mycobacteriaceae</taxon>
        <taxon>Mycolicibacterium</taxon>
    </lineage>
</organism>
<dbReference type="RefSeq" id="WP_139308453.1">
    <property type="nucleotide sequence ID" value="NZ_JAHBOJ010000038.1"/>
</dbReference>
<keyword evidence="1" id="KW-0472">Membrane</keyword>
<protein>
    <recommendedName>
        <fullName evidence="4">Secreted protein</fullName>
    </recommendedName>
</protein>
<reference evidence="2 3" key="1">
    <citation type="submission" date="2021-05" db="EMBL/GenBank/DDBJ databases">
        <title>Draft Genome Sequences of Clinical Respiratory Isolates of Mycobacterium goodii Recovered in Ireland.</title>
        <authorList>
            <person name="Flanagan P.R."/>
            <person name="Mok S."/>
            <person name="Roycroft E."/>
            <person name="Rogers T.R."/>
            <person name="Fitzgibbon M."/>
        </authorList>
    </citation>
    <scope>NUCLEOTIDE SEQUENCE [LARGE SCALE GENOMIC DNA]</scope>
    <source>
        <strain evidence="2 3">14IE55</strain>
    </source>
</reference>
<gene>
    <name evidence="2" type="ORF">KL859_10580</name>
</gene>
<evidence type="ECO:0008006" key="4">
    <source>
        <dbReference type="Google" id="ProtNLM"/>
    </source>
</evidence>